<name>A0A369J4W0_HYPMA</name>
<evidence type="ECO:0000313" key="1">
    <source>
        <dbReference type="EMBL" id="RDB15657.1"/>
    </source>
</evidence>
<reference evidence="1" key="1">
    <citation type="submission" date="2018-04" db="EMBL/GenBank/DDBJ databases">
        <title>Whole genome sequencing of Hypsizygus marmoreus.</title>
        <authorList>
            <person name="Choi I.-G."/>
            <person name="Min B."/>
            <person name="Kim J.-G."/>
            <person name="Kim S."/>
            <person name="Oh Y.-L."/>
            <person name="Kong W.-S."/>
            <person name="Park H."/>
            <person name="Jeong J."/>
            <person name="Song E.-S."/>
        </authorList>
    </citation>
    <scope>NUCLEOTIDE SEQUENCE [LARGE SCALE GENOMIC DNA]</scope>
    <source>
        <strain evidence="1">51987-8</strain>
    </source>
</reference>
<keyword evidence="2" id="KW-1185">Reference proteome</keyword>
<dbReference type="EMBL" id="LUEZ02000145">
    <property type="protein sequence ID" value="RDB15657.1"/>
    <property type="molecule type" value="Genomic_DNA"/>
</dbReference>
<evidence type="ECO:0008006" key="3">
    <source>
        <dbReference type="Google" id="ProtNLM"/>
    </source>
</evidence>
<proteinExistence type="predicted"/>
<dbReference type="Gene3D" id="3.80.10.10">
    <property type="entry name" value="Ribonuclease Inhibitor"/>
    <property type="match status" value="1"/>
</dbReference>
<evidence type="ECO:0000313" key="2">
    <source>
        <dbReference type="Proteomes" id="UP000076154"/>
    </source>
</evidence>
<dbReference type="Proteomes" id="UP000076154">
    <property type="component" value="Unassembled WGS sequence"/>
</dbReference>
<dbReference type="AlphaFoldDB" id="A0A369J4W0"/>
<dbReference type="InterPro" id="IPR032675">
    <property type="entry name" value="LRR_dom_sf"/>
</dbReference>
<gene>
    <name evidence="1" type="ORF">Hypma_003995</name>
</gene>
<protein>
    <recommendedName>
        <fullName evidence="3">F-box domain-containing protein</fullName>
    </recommendedName>
</protein>
<accession>A0A369J4W0</accession>
<comment type="caution">
    <text evidence="1">The sequence shown here is derived from an EMBL/GenBank/DDBJ whole genome shotgun (WGS) entry which is preliminary data.</text>
</comment>
<dbReference type="OrthoDB" id="3256525at2759"/>
<dbReference type="SUPFAM" id="SSF52047">
    <property type="entry name" value="RNI-like"/>
    <property type="match status" value="1"/>
</dbReference>
<sequence length="406" mass="46012">MSMETSRSGFAPLPAHSLPFTPTVPNELWRLVFRFATTSPESSRLYDVDFAPFRESWLDSQSLDNTLGVKKAIISVCRTWRELGLQFFWEHATTSMVARLIDCSLDNKCRALGRYVRRLELPSRQLQRNTKGQGVRLEDILRWCPRVEILVQPKWSGGDKVGVQDFWGDPNTWPSTPLSLVESFKTLKRIDWCTLGNEGQYPAHRALLAQLLSASPNLRYLSLRYGLDPFPGPSFITLPSLATLHLQGEIGLHGLCLPNLEHLIVNHIQVASEHCVFSRIGPKLKVLQLSGYGDGHQFDVFRLSPDLAEFCCGVNRETVFVMGCLHPRLHTVRLNCSTYPDGPAVEGFRKKSVMLYDKVTFPNLERVVLHGEAWTAFAEHPEFRLFRLRILDRGCGLVHDDGQAVM</sequence>
<dbReference type="InParanoid" id="A0A369J4W0"/>
<organism evidence="1 2">
    <name type="scientific">Hypsizygus marmoreus</name>
    <name type="common">White beech mushroom</name>
    <name type="synonym">Agaricus marmoreus</name>
    <dbReference type="NCBI Taxonomy" id="39966"/>
    <lineage>
        <taxon>Eukaryota</taxon>
        <taxon>Fungi</taxon>
        <taxon>Dikarya</taxon>
        <taxon>Basidiomycota</taxon>
        <taxon>Agaricomycotina</taxon>
        <taxon>Agaricomycetes</taxon>
        <taxon>Agaricomycetidae</taxon>
        <taxon>Agaricales</taxon>
        <taxon>Tricholomatineae</taxon>
        <taxon>Lyophyllaceae</taxon>
        <taxon>Hypsizygus</taxon>
    </lineage>
</organism>